<dbReference type="KEGG" id="acan:ACA1_307820"/>
<feature type="domain" description="BSD" evidence="2">
    <location>
        <begin position="146"/>
        <end position="197"/>
    </location>
</feature>
<evidence type="ECO:0000259" key="2">
    <source>
        <dbReference type="PROSITE" id="PS50858"/>
    </source>
</evidence>
<dbReference type="InterPro" id="IPR035925">
    <property type="entry name" value="BSD_dom_sf"/>
</dbReference>
<dbReference type="SMART" id="SM00751">
    <property type="entry name" value="BSD"/>
    <property type="match status" value="1"/>
</dbReference>
<proteinExistence type="predicted"/>
<dbReference type="GO" id="GO:0005737">
    <property type="term" value="C:cytoplasm"/>
    <property type="evidence" value="ECO:0007669"/>
    <property type="project" value="TreeGrafter"/>
</dbReference>
<dbReference type="RefSeq" id="XP_004349673.1">
    <property type="nucleotide sequence ID" value="XM_004349623.1"/>
</dbReference>
<protein>
    <submittedName>
        <fullName evidence="3">BSD domain containing protein</fullName>
    </submittedName>
</protein>
<dbReference type="InterPro" id="IPR005607">
    <property type="entry name" value="BSD_dom"/>
</dbReference>
<feature type="compositionally biased region" description="Acidic residues" evidence="1">
    <location>
        <begin position="220"/>
        <end position="237"/>
    </location>
</feature>
<keyword evidence="4" id="KW-1185">Reference proteome</keyword>
<gene>
    <name evidence="3" type="ORF">ACA1_307820</name>
</gene>
<feature type="compositionally biased region" description="Basic and acidic residues" evidence="1">
    <location>
        <begin position="293"/>
        <end position="304"/>
    </location>
</feature>
<dbReference type="OrthoDB" id="73788at2759"/>
<dbReference type="PROSITE" id="PS50858">
    <property type="entry name" value="BSD"/>
    <property type="match status" value="1"/>
</dbReference>
<dbReference type="PANTHER" id="PTHR16019:SF5">
    <property type="entry name" value="BSD DOMAIN-CONTAINING PROTEIN 1"/>
    <property type="match status" value="1"/>
</dbReference>
<evidence type="ECO:0000313" key="4">
    <source>
        <dbReference type="Proteomes" id="UP000011083"/>
    </source>
</evidence>
<dbReference type="SUPFAM" id="SSF140383">
    <property type="entry name" value="BSD domain-like"/>
    <property type="match status" value="1"/>
</dbReference>
<dbReference type="EMBL" id="KB007880">
    <property type="protein sequence ID" value="ELR22585.1"/>
    <property type="molecule type" value="Genomic_DNA"/>
</dbReference>
<reference evidence="3 4" key="1">
    <citation type="journal article" date="2013" name="Genome Biol.">
        <title>Genome of Acanthamoeba castellanii highlights extensive lateral gene transfer and early evolution of tyrosine kinase signaling.</title>
        <authorList>
            <person name="Clarke M."/>
            <person name="Lohan A.J."/>
            <person name="Liu B."/>
            <person name="Lagkouvardos I."/>
            <person name="Roy S."/>
            <person name="Zafar N."/>
            <person name="Bertelli C."/>
            <person name="Schilde C."/>
            <person name="Kianianmomeni A."/>
            <person name="Burglin T.R."/>
            <person name="Frech C."/>
            <person name="Turcotte B."/>
            <person name="Kopec K.O."/>
            <person name="Synnott J.M."/>
            <person name="Choo C."/>
            <person name="Paponov I."/>
            <person name="Finkler A."/>
            <person name="Soon Heng Tan C."/>
            <person name="Hutchins A.P."/>
            <person name="Weinmeier T."/>
            <person name="Rattei T."/>
            <person name="Chu J.S."/>
            <person name="Gimenez G."/>
            <person name="Irimia M."/>
            <person name="Rigden D.J."/>
            <person name="Fitzpatrick D.A."/>
            <person name="Lorenzo-Morales J."/>
            <person name="Bateman A."/>
            <person name="Chiu C.H."/>
            <person name="Tang P."/>
            <person name="Hegemann P."/>
            <person name="Fromm H."/>
            <person name="Raoult D."/>
            <person name="Greub G."/>
            <person name="Miranda-Saavedra D."/>
            <person name="Chen N."/>
            <person name="Nash P."/>
            <person name="Ginger M.L."/>
            <person name="Horn M."/>
            <person name="Schaap P."/>
            <person name="Caler L."/>
            <person name="Loftus B."/>
        </authorList>
    </citation>
    <scope>NUCLEOTIDE SEQUENCE [LARGE SCALE GENOMIC DNA]</scope>
    <source>
        <strain evidence="3 4">Neff</strain>
    </source>
</reference>
<feature type="compositionally biased region" description="Low complexity" evidence="1">
    <location>
        <begin position="272"/>
        <end position="288"/>
    </location>
</feature>
<accession>L8HBM7</accession>
<feature type="region of interest" description="Disordered" evidence="1">
    <location>
        <begin position="217"/>
        <end position="384"/>
    </location>
</feature>
<dbReference type="OMA" id="SMVDKKE"/>
<dbReference type="AlphaFoldDB" id="L8HBM7"/>
<evidence type="ECO:0000256" key="1">
    <source>
        <dbReference type="SAM" id="MobiDB-lite"/>
    </source>
</evidence>
<dbReference type="Pfam" id="PF03909">
    <property type="entry name" value="BSD"/>
    <property type="match status" value="1"/>
</dbReference>
<dbReference type="VEuPathDB" id="AmoebaDB:ACA1_307820"/>
<dbReference type="PANTHER" id="PTHR16019">
    <property type="entry name" value="SYNAPSE-ASSOCIATED PROTEIN"/>
    <property type="match status" value="1"/>
</dbReference>
<dbReference type="Gene3D" id="1.10.3970.10">
    <property type="entry name" value="BSD domain"/>
    <property type="match status" value="1"/>
</dbReference>
<feature type="compositionally biased region" description="Basic and acidic residues" evidence="1">
    <location>
        <begin position="321"/>
        <end position="333"/>
    </location>
</feature>
<dbReference type="Proteomes" id="UP000011083">
    <property type="component" value="Unassembled WGS sequence"/>
</dbReference>
<evidence type="ECO:0000313" key="3">
    <source>
        <dbReference type="EMBL" id="ELR22585.1"/>
    </source>
</evidence>
<name>L8HBM7_ACACF</name>
<feature type="compositionally biased region" description="Acidic residues" evidence="1">
    <location>
        <begin position="375"/>
        <end position="384"/>
    </location>
</feature>
<dbReference type="STRING" id="1257118.L8HBM7"/>
<sequence length="384" mass="42506">MSSQGGDQQGAGSSSWWGWGDTILQTVKKQSETIISIYKEDLSEFTRTIKEDTMSVVKEVVKQEEGAAGSSTSASGEKKRPNAGGSAAATSSSGLSNFFNFMDSLKDEEEEEVLAKSRREKGVKKLQKDINTYTQPPADEEDFKEWKAGFNLEARTVEISQLLSANNKLRAIHNELLPKLTYSVFWERYYYRLEKLLKDEERREKILMRAELDNKLDDWGGWEDDEGEGEEGVEAATDEAKKDVEEEEEEEEREAEQDADNDATNETEAQGEEATAAETATEPAADEPTPVEDAEHNAAEKSSAEEVAPVEEEEAAAPQGEEDKNAAEGREVVAGDLPTGDAAPEEEEEENDDDDDVLLDVEDSELVPTSPQVGEGDDDWDAWE</sequence>
<feature type="region of interest" description="Disordered" evidence="1">
    <location>
        <begin position="61"/>
        <end position="91"/>
    </location>
</feature>
<feature type="compositionally biased region" description="Low complexity" evidence="1">
    <location>
        <begin position="66"/>
        <end position="75"/>
    </location>
</feature>
<organism evidence="3 4">
    <name type="scientific">Acanthamoeba castellanii (strain ATCC 30010 / Neff)</name>
    <dbReference type="NCBI Taxonomy" id="1257118"/>
    <lineage>
        <taxon>Eukaryota</taxon>
        <taxon>Amoebozoa</taxon>
        <taxon>Discosea</taxon>
        <taxon>Longamoebia</taxon>
        <taxon>Centramoebida</taxon>
        <taxon>Acanthamoebidae</taxon>
        <taxon>Acanthamoeba</taxon>
    </lineage>
</organism>
<feature type="compositionally biased region" description="Acidic residues" evidence="1">
    <location>
        <begin position="343"/>
        <end position="365"/>
    </location>
</feature>
<dbReference type="InterPro" id="IPR051494">
    <property type="entry name" value="BSD_domain-containing"/>
</dbReference>
<dbReference type="GeneID" id="14923526"/>
<feature type="compositionally biased region" description="Acidic residues" evidence="1">
    <location>
        <begin position="245"/>
        <end position="271"/>
    </location>
</feature>